<evidence type="ECO:0000256" key="4">
    <source>
        <dbReference type="ARBA" id="ARBA00022692"/>
    </source>
</evidence>
<reference evidence="13 14" key="1">
    <citation type="journal article" date="2011" name="Front. Microbiol.">
        <title>Genomic signatures of strain selection and enhancement in Bacillus atrophaeus var. globigii, a historical biowarfare simulant.</title>
        <authorList>
            <person name="Gibbons H.S."/>
            <person name="Broomall S.M."/>
            <person name="McNew L.A."/>
            <person name="Daligault H."/>
            <person name="Chapman C."/>
            <person name="Bruce D."/>
            <person name="Karavis M."/>
            <person name="Krepps M."/>
            <person name="McGregor P.A."/>
            <person name="Hong C."/>
            <person name="Park K.H."/>
            <person name="Akmal A."/>
            <person name="Feldman A."/>
            <person name="Lin J.S."/>
            <person name="Chang W.E."/>
            <person name="Higgs B.W."/>
            <person name="Demirev P."/>
            <person name="Lindquist J."/>
            <person name="Liem A."/>
            <person name="Fochler E."/>
            <person name="Read T.D."/>
            <person name="Tapia R."/>
            <person name="Johnson S."/>
            <person name="Bishop-Lilly K.A."/>
            <person name="Detter C."/>
            <person name="Han C."/>
            <person name="Sozhamannan S."/>
            <person name="Rosenzweig C.N."/>
            <person name="Skowronski E.W."/>
        </authorList>
    </citation>
    <scope>NUCLEOTIDE SEQUENCE [LARGE SCALE GENOMIC DNA]</scope>
    <source>
        <strain evidence="13 14">AK5</strain>
    </source>
</reference>
<feature type="chain" id="PRO_5019256027" evidence="10">
    <location>
        <begin position="28"/>
        <end position="936"/>
    </location>
</feature>
<dbReference type="Gene3D" id="2.170.130.10">
    <property type="entry name" value="TonB-dependent receptor, plug domain"/>
    <property type="match status" value="1"/>
</dbReference>
<evidence type="ECO:0000256" key="10">
    <source>
        <dbReference type="SAM" id="SignalP"/>
    </source>
</evidence>
<dbReference type="InterPro" id="IPR039426">
    <property type="entry name" value="TonB-dep_rcpt-like"/>
</dbReference>
<evidence type="ECO:0000256" key="3">
    <source>
        <dbReference type="ARBA" id="ARBA00022452"/>
    </source>
</evidence>
<keyword evidence="13" id="KW-0675">Receptor</keyword>
<dbReference type="InterPro" id="IPR036942">
    <property type="entry name" value="Beta-barrel_TonB_sf"/>
</dbReference>
<dbReference type="InterPro" id="IPR008969">
    <property type="entry name" value="CarboxyPept-like_regulatory"/>
</dbReference>
<evidence type="ECO:0000256" key="1">
    <source>
        <dbReference type="ARBA" id="ARBA00004571"/>
    </source>
</evidence>
<dbReference type="AlphaFoldDB" id="A0A432VT47"/>
<proteinExistence type="inferred from homology"/>
<gene>
    <name evidence="13" type="ORF">CWE06_07825</name>
</gene>
<dbReference type="EMBL" id="PIPI01000005">
    <property type="protein sequence ID" value="RUO19585.1"/>
    <property type="molecule type" value="Genomic_DNA"/>
</dbReference>
<keyword evidence="5 9" id="KW-0798">TonB box</keyword>
<evidence type="ECO:0000256" key="8">
    <source>
        <dbReference type="PROSITE-ProRule" id="PRU01360"/>
    </source>
</evidence>
<evidence type="ECO:0000256" key="5">
    <source>
        <dbReference type="ARBA" id="ARBA00023077"/>
    </source>
</evidence>
<dbReference type="Pfam" id="PF00593">
    <property type="entry name" value="TonB_dep_Rec_b-barrel"/>
    <property type="match status" value="1"/>
</dbReference>
<evidence type="ECO:0000259" key="11">
    <source>
        <dbReference type="Pfam" id="PF00593"/>
    </source>
</evidence>
<comment type="caution">
    <text evidence="13">The sequence shown here is derived from an EMBL/GenBank/DDBJ whole genome shotgun (WGS) entry which is preliminary data.</text>
</comment>
<evidence type="ECO:0000259" key="12">
    <source>
        <dbReference type="Pfam" id="PF07715"/>
    </source>
</evidence>
<feature type="signal peptide" evidence="10">
    <location>
        <begin position="1"/>
        <end position="27"/>
    </location>
</feature>
<dbReference type="PANTHER" id="PTHR40980:SF4">
    <property type="entry name" value="TONB-DEPENDENT RECEPTOR-LIKE BETA-BARREL DOMAIN-CONTAINING PROTEIN"/>
    <property type="match status" value="1"/>
</dbReference>
<evidence type="ECO:0000256" key="9">
    <source>
        <dbReference type="RuleBase" id="RU003357"/>
    </source>
</evidence>
<feature type="domain" description="TonB-dependent receptor-like beta-barrel" evidence="11">
    <location>
        <begin position="449"/>
        <end position="903"/>
    </location>
</feature>
<dbReference type="Proteomes" id="UP000288212">
    <property type="component" value="Unassembled WGS sequence"/>
</dbReference>
<keyword evidence="4 8" id="KW-0812">Transmembrane</keyword>
<dbReference type="SUPFAM" id="SSF49464">
    <property type="entry name" value="Carboxypeptidase regulatory domain-like"/>
    <property type="match status" value="1"/>
</dbReference>
<name>A0A432VT47_9GAMM</name>
<evidence type="ECO:0000313" key="13">
    <source>
        <dbReference type="EMBL" id="RUO19585.1"/>
    </source>
</evidence>
<organism evidence="13 14">
    <name type="scientific">Aliidiomarina haloalkalitolerans</name>
    <dbReference type="NCBI Taxonomy" id="859059"/>
    <lineage>
        <taxon>Bacteria</taxon>
        <taxon>Pseudomonadati</taxon>
        <taxon>Pseudomonadota</taxon>
        <taxon>Gammaproteobacteria</taxon>
        <taxon>Alteromonadales</taxon>
        <taxon>Idiomarinaceae</taxon>
        <taxon>Aliidiomarina</taxon>
    </lineage>
</organism>
<dbReference type="Gene3D" id="2.60.40.1120">
    <property type="entry name" value="Carboxypeptidase-like, regulatory domain"/>
    <property type="match status" value="1"/>
</dbReference>
<keyword evidence="6 8" id="KW-0472">Membrane</keyword>
<comment type="similarity">
    <text evidence="8 9">Belongs to the TonB-dependent receptor family.</text>
</comment>
<dbReference type="InterPro" id="IPR012910">
    <property type="entry name" value="Plug_dom"/>
</dbReference>
<dbReference type="InterPro" id="IPR010104">
    <property type="entry name" value="TonB_rcpt_bac"/>
</dbReference>
<accession>A0A432VT47</accession>
<evidence type="ECO:0000256" key="7">
    <source>
        <dbReference type="ARBA" id="ARBA00023237"/>
    </source>
</evidence>
<evidence type="ECO:0000256" key="6">
    <source>
        <dbReference type="ARBA" id="ARBA00023136"/>
    </source>
</evidence>
<dbReference type="OrthoDB" id="8727862at2"/>
<comment type="subcellular location">
    <subcellularLocation>
        <location evidence="1 8">Cell outer membrane</location>
        <topology evidence="1 8">Multi-pass membrane protein</topology>
    </subcellularLocation>
</comment>
<dbReference type="PROSITE" id="PS52016">
    <property type="entry name" value="TONB_DEPENDENT_REC_3"/>
    <property type="match status" value="1"/>
</dbReference>
<dbReference type="Gene3D" id="2.40.170.20">
    <property type="entry name" value="TonB-dependent receptor, beta-barrel domain"/>
    <property type="match status" value="1"/>
</dbReference>
<keyword evidence="10" id="KW-0732">Signal</keyword>
<dbReference type="InterPro" id="IPR000531">
    <property type="entry name" value="Beta-barrel_TonB"/>
</dbReference>
<dbReference type="PANTHER" id="PTHR40980">
    <property type="entry name" value="PLUG DOMAIN-CONTAINING PROTEIN"/>
    <property type="match status" value="1"/>
</dbReference>
<dbReference type="NCBIfam" id="TIGR01782">
    <property type="entry name" value="TonB-Xanth-Caul"/>
    <property type="match status" value="1"/>
</dbReference>
<sequence>MRTFAKRALVSLAVAAALTGYTATVQAQTQVNTVAASVQTINAPSIRGQVVSPEGQALQGALIRVLGTNREVATDRQGRFRIDGLPAGNYELSVDFIGYENQTVAAVVTANAGQEFLFELEQLAVERIQVVGSRGGQARALNAQRASDNIKSVVSSDFLGRFPDANVAESMQRIPGASIQRDQGEGKYVNVRGAPLEYANVSIDGIVLPSPDGSTRAVDLDTIPADVIAALELTKAITPDMDADAIAGNINIVTQGALDSRGRIMRGSVAMGRNEKGNGDSHRVAATFGDRFGERENIGLLVSFNDSETNRVTDNIEHTWFEDDGVFLPEVTEFKDYEVKRSRTGATARLDFRPTDDAHFFLSHTYSRFEDYEYRDSLVIEYDRFEAGSNSVTGVSGRTTFEKEMRHRTFVNRINATQFGGRHFLDNMTIDYSAAYSRASQKYPDRDYLLYRESSRPRVAYDYSNPDFPTYQVLDSNNNVVRSDFNFPLEDLSWRRYERRFGESEDKEQSYAINFTMPGEWGNAFSTFRFGAKMRLREKFSDEDRMRNSVGAGAPAFADIIIDRHSRPFDGFYHNGPKMIRDYVARYGSLFENEDYLPRVAASVTGDYTASEDTYAAYAMNTLAWDNTTVVFGARVEHTKITGDAFEFDADTEEAMPVSAKNDYTKFFPSAHLRHELDNGIVLRAAYSTALSRPNFTDMAPYFVIEDRETGVGTIDIGNTDLKPTFAHSFDLMAEYYIEPLGLISAGAFYKDLKDPIFKARSTFVGGEFDGFRMTRPENANSGELYGFEVNWQQTLANLPGFWSGFGFLANYTHTQSSADLPFGIGKTDLAGTSKHTYNLGLNYDSERFSAQLAYNYRSEFIDAYDTANPGLNVYWDGRGTMDFTASYKINDMFTVFTEASNLSNSRAIRYQGDRTRVYEHEQFGRAWQVGIRANF</sequence>
<evidence type="ECO:0000256" key="2">
    <source>
        <dbReference type="ARBA" id="ARBA00022448"/>
    </source>
</evidence>
<evidence type="ECO:0000313" key="14">
    <source>
        <dbReference type="Proteomes" id="UP000288212"/>
    </source>
</evidence>
<dbReference type="GO" id="GO:0009279">
    <property type="term" value="C:cell outer membrane"/>
    <property type="evidence" value="ECO:0007669"/>
    <property type="project" value="UniProtKB-SubCell"/>
</dbReference>
<dbReference type="Pfam" id="PF13620">
    <property type="entry name" value="CarboxypepD_reg"/>
    <property type="match status" value="1"/>
</dbReference>
<keyword evidence="7 8" id="KW-0998">Cell outer membrane</keyword>
<dbReference type="Pfam" id="PF07715">
    <property type="entry name" value="Plug"/>
    <property type="match status" value="1"/>
</dbReference>
<dbReference type="SUPFAM" id="SSF56935">
    <property type="entry name" value="Porins"/>
    <property type="match status" value="1"/>
</dbReference>
<keyword evidence="14" id="KW-1185">Reference proteome</keyword>
<dbReference type="InterPro" id="IPR037066">
    <property type="entry name" value="Plug_dom_sf"/>
</dbReference>
<keyword evidence="2 8" id="KW-0813">Transport</keyword>
<feature type="domain" description="TonB-dependent receptor plug" evidence="12">
    <location>
        <begin position="147"/>
        <end position="248"/>
    </location>
</feature>
<protein>
    <submittedName>
        <fullName evidence="13">TonB-dependent receptor</fullName>
    </submittedName>
</protein>
<dbReference type="CDD" id="cd01347">
    <property type="entry name" value="ligand_gated_channel"/>
    <property type="match status" value="1"/>
</dbReference>
<keyword evidence="3 8" id="KW-1134">Transmembrane beta strand</keyword>